<dbReference type="OrthoDB" id="6436588at2759"/>
<keyword evidence="3" id="KW-1185">Reference proteome</keyword>
<name>A0A4Y2T9Y0_ARAVE</name>
<organism evidence="1 3">
    <name type="scientific">Araneus ventricosus</name>
    <name type="common">Orbweaver spider</name>
    <name type="synonym">Epeira ventricosa</name>
    <dbReference type="NCBI Taxonomy" id="182803"/>
    <lineage>
        <taxon>Eukaryota</taxon>
        <taxon>Metazoa</taxon>
        <taxon>Ecdysozoa</taxon>
        <taxon>Arthropoda</taxon>
        <taxon>Chelicerata</taxon>
        <taxon>Arachnida</taxon>
        <taxon>Araneae</taxon>
        <taxon>Araneomorphae</taxon>
        <taxon>Entelegynae</taxon>
        <taxon>Araneoidea</taxon>
        <taxon>Araneidae</taxon>
        <taxon>Araneus</taxon>
    </lineage>
</organism>
<dbReference type="AlphaFoldDB" id="A0A4Y2T9Y0"/>
<dbReference type="EMBL" id="BGPR01026945">
    <property type="protein sequence ID" value="GBN97065.1"/>
    <property type="molecule type" value="Genomic_DNA"/>
</dbReference>
<gene>
    <name evidence="2" type="ORF">AVEN_190936_1</name>
    <name evidence="1" type="ORF">AVEN_44969_1</name>
</gene>
<accession>A0A4Y2T9Y0</accession>
<sequence length="74" mass="8792">MIEIKEVDQSGAVIDEKWERMRNELHKTRKAIKLALQQLINMRKEQVVYKIFLDKELGVDVDPDGLLPYKPIWK</sequence>
<reference evidence="1 3" key="1">
    <citation type="journal article" date="2019" name="Sci. Rep.">
        <title>Orb-weaving spider Araneus ventricosus genome elucidates the spidroin gene catalogue.</title>
        <authorList>
            <person name="Kono N."/>
            <person name="Nakamura H."/>
            <person name="Ohtoshi R."/>
            <person name="Moran D.A.P."/>
            <person name="Shinohara A."/>
            <person name="Yoshida Y."/>
            <person name="Fujiwara M."/>
            <person name="Mori M."/>
            <person name="Tomita M."/>
            <person name="Arakawa K."/>
        </authorList>
    </citation>
    <scope>NUCLEOTIDE SEQUENCE [LARGE SCALE GENOMIC DNA]</scope>
</reference>
<proteinExistence type="predicted"/>
<protein>
    <submittedName>
        <fullName evidence="1">Uncharacterized protein</fullName>
    </submittedName>
</protein>
<dbReference type="Proteomes" id="UP000499080">
    <property type="component" value="Unassembled WGS sequence"/>
</dbReference>
<evidence type="ECO:0000313" key="3">
    <source>
        <dbReference type="Proteomes" id="UP000499080"/>
    </source>
</evidence>
<evidence type="ECO:0000313" key="2">
    <source>
        <dbReference type="EMBL" id="GBN97065.1"/>
    </source>
</evidence>
<feature type="non-terminal residue" evidence="1">
    <location>
        <position position="74"/>
    </location>
</feature>
<comment type="caution">
    <text evidence="1">The sequence shown here is derived from an EMBL/GenBank/DDBJ whole genome shotgun (WGS) entry which is preliminary data.</text>
</comment>
<evidence type="ECO:0000313" key="1">
    <source>
        <dbReference type="EMBL" id="GBN97021.1"/>
    </source>
</evidence>
<dbReference type="EMBL" id="BGPR01026920">
    <property type="protein sequence ID" value="GBN97021.1"/>
    <property type="molecule type" value="Genomic_DNA"/>
</dbReference>